<dbReference type="Gene3D" id="1.10.357.10">
    <property type="entry name" value="Tetracycline Repressor, domain 2"/>
    <property type="match status" value="1"/>
</dbReference>
<organism evidence="4 5">
    <name type="scientific">Mycolicibacterium mucogenicum</name>
    <name type="common">Mycobacterium mucogenicum</name>
    <dbReference type="NCBI Taxonomy" id="56689"/>
    <lineage>
        <taxon>Bacteria</taxon>
        <taxon>Bacillati</taxon>
        <taxon>Actinomycetota</taxon>
        <taxon>Actinomycetes</taxon>
        <taxon>Mycobacteriales</taxon>
        <taxon>Mycobacteriaceae</taxon>
        <taxon>Mycolicibacterium</taxon>
    </lineage>
</organism>
<dbReference type="GO" id="GO:0003677">
    <property type="term" value="F:DNA binding"/>
    <property type="evidence" value="ECO:0007669"/>
    <property type="project" value="UniProtKB-UniRule"/>
</dbReference>
<feature type="domain" description="HTH tetR-type" evidence="3">
    <location>
        <begin position="18"/>
        <end position="76"/>
    </location>
</feature>
<evidence type="ECO:0000256" key="1">
    <source>
        <dbReference type="ARBA" id="ARBA00023125"/>
    </source>
</evidence>
<dbReference type="AlphaFoldDB" id="A0A1A0LWS7"/>
<evidence type="ECO:0000259" key="3">
    <source>
        <dbReference type="PROSITE" id="PS50977"/>
    </source>
</evidence>
<dbReference type="PROSITE" id="PS50977">
    <property type="entry name" value="HTH_TETR_2"/>
    <property type="match status" value="1"/>
</dbReference>
<dbReference type="RefSeq" id="WP_061005971.1">
    <property type="nucleotide sequence ID" value="NZ_LSKA01000438.1"/>
</dbReference>
<dbReference type="EMBL" id="LZSF01000276">
    <property type="protein sequence ID" value="OBA77590.1"/>
    <property type="molecule type" value="Genomic_DNA"/>
</dbReference>
<dbReference type="InterPro" id="IPR041485">
    <property type="entry name" value="TetR_C_36"/>
</dbReference>
<evidence type="ECO:0000313" key="5">
    <source>
        <dbReference type="Proteomes" id="UP000093962"/>
    </source>
</evidence>
<feature type="DNA-binding region" description="H-T-H motif" evidence="2">
    <location>
        <begin position="39"/>
        <end position="58"/>
    </location>
</feature>
<comment type="caution">
    <text evidence="4">The sequence shown here is derived from an EMBL/GenBank/DDBJ whole genome shotgun (WGS) entry which is preliminary data.</text>
</comment>
<evidence type="ECO:0000256" key="2">
    <source>
        <dbReference type="PROSITE-ProRule" id="PRU00335"/>
    </source>
</evidence>
<gene>
    <name evidence="4" type="ORF">A5642_05445</name>
</gene>
<evidence type="ECO:0000313" key="4">
    <source>
        <dbReference type="EMBL" id="OBA77590.1"/>
    </source>
</evidence>
<dbReference type="Proteomes" id="UP000093962">
    <property type="component" value="Unassembled WGS sequence"/>
</dbReference>
<name>A0A1A0LWS7_MYCMU</name>
<dbReference type="InterPro" id="IPR009057">
    <property type="entry name" value="Homeodomain-like_sf"/>
</dbReference>
<keyword evidence="1 2" id="KW-0238">DNA-binding</keyword>
<dbReference type="Pfam" id="PF18598">
    <property type="entry name" value="TetR_C_36"/>
    <property type="match status" value="1"/>
</dbReference>
<accession>A0A1A0LWS7</accession>
<dbReference type="SUPFAM" id="SSF46689">
    <property type="entry name" value="Homeodomain-like"/>
    <property type="match status" value="1"/>
</dbReference>
<proteinExistence type="predicted"/>
<reference evidence="4 5" key="1">
    <citation type="submission" date="2016-06" db="EMBL/GenBank/DDBJ databases">
        <authorList>
            <person name="Kjaerup R.B."/>
            <person name="Dalgaard T.S."/>
            <person name="Juul-Madsen H.R."/>
        </authorList>
    </citation>
    <scope>NUCLEOTIDE SEQUENCE [LARGE SCALE GENOMIC DNA]</scope>
    <source>
        <strain evidence="4 5">1199456.5</strain>
    </source>
</reference>
<protein>
    <submittedName>
        <fullName evidence="4">TetR family transcriptional regulator</fullName>
    </submittedName>
</protein>
<dbReference type="InterPro" id="IPR001647">
    <property type="entry name" value="HTH_TetR"/>
</dbReference>
<sequence>MSGADSTTPAPSTRLGTALSRQAAVDAATRLYLAGEPVDMSALAAELGIGRSTLYRLVGNREDLLAIVLAEATERTFRRTVADMAAEAGSDTEPPGGTEYILAVMDRFLNAVVDAKPLQAVSQREPLLIVRLMLLPGLVEQTAGRLVGELLDAEVAAGRMELPLPTATFGLALIRMCDAHLYAPLLGGGAPEIGTALDLVAALLGHSQSGEG</sequence>